<keyword evidence="3 6" id="KW-0479">Metal-binding</keyword>
<protein>
    <recommendedName>
        <fullName evidence="6">Acid sugar phosphatase</fullName>
        <ecNumber evidence="6">3.1.3.-</ecNumber>
    </recommendedName>
</protein>
<dbReference type="PANTHER" id="PTHR19288:SF46">
    <property type="entry name" value="HALOACID DEHALOGENASE-LIKE HYDROLASE DOMAIN-CONTAINING PROTEIN 2"/>
    <property type="match status" value="1"/>
</dbReference>
<dbReference type="InterPro" id="IPR023214">
    <property type="entry name" value="HAD_sf"/>
</dbReference>
<evidence type="ECO:0000313" key="7">
    <source>
        <dbReference type="EMBL" id="MBP2058591.1"/>
    </source>
</evidence>
<dbReference type="SUPFAM" id="SSF56784">
    <property type="entry name" value="HAD-like"/>
    <property type="match status" value="1"/>
</dbReference>
<evidence type="ECO:0000256" key="3">
    <source>
        <dbReference type="ARBA" id="ARBA00022723"/>
    </source>
</evidence>
<sequence length="260" mass="29205">MKNNKYEGYLIDLDGTVYRGPKTIQTGVNFVHRLQEKDIEYLFLTNNTTRTREMVVDKLKRHGIDTDVDHIYTPVLATISYLLEENPDLDKIPVYIIGQVGLKEGMLSDEHFYLDETHPKYVIVGMDTDLTYHKIRIACRAIRNGATFIGTNQDMNLPSGDELLPGNGSQCAMITAATGVKPIFIGKPSSIIINYALELMKLDKSRALIVGDNYDTDIMAGINCHMDTLLTLTGVSTVAQIENKQTKPTYTVENLDKWLV</sequence>
<dbReference type="NCBIfam" id="TIGR01460">
    <property type="entry name" value="HAD-SF-IIA"/>
    <property type="match status" value="1"/>
</dbReference>
<evidence type="ECO:0000256" key="1">
    <source>
        <dbReference type="ARBA" id="ARBA00001946"/>
    </source>
</evidence>
<dbReference type="RefSeq" id="WP_209687321.1">
    <property type="nucleotide sequence ID" value="NZ_JAGGLU010000011.1"/>
</dbReference>
<keyword evidence="8" id="KW-1185">Reference proteome</keyword>
<dbReference type="PANTHER" id="PTHR19288">
    <property type="entry name" value="4-NITROPHENYLPHOSPHATASE-RELATED"/>
    <property type="match status" value="1"/>
</dbReference>
<gene>
    <name evidence="7" type="ORF">J2Z60_001776</name>
</gene>
<reference evidence="7 8" key="1">
    <citation type="submission" date="2021-03" db="EMBL/GenBank/DDBJ databases">
        <title>Genomic Encyclopedia of Type Strains, Phase IV (KMG-IV): sequencing the most valuable type-strain genomes for metagenomic binning, comparative biology and taxonomic classification.</title>
        <authorList>
            <person name="Goeker M."/>
        </authorList>
    </citation>
    <scope>NUCLEOTIDE SEQUENCE [LARGE SCALE GENOMIC DNA]</scope>
    <source>
        <strain evidence="7 8">DSM 101872</strain>
    </source>
</reference>
<evidence type="ECO:0000256" key="5">
    <source>
        <dbReference type="ARBA" id="ARBA00022842"/>
    </source>
</evidence>
<dbReference type="CDD" id="cd07530">
    <property type="entry name" value="HAD_Pase_UmpH-like"/>
    <property type="match status" value="1"/>
</dbReference>
<dbReference type="Gene3D" id="3.40.50.1000">
    <property type="entry name" value="HAD superfamily/HAD-like"/>
    <property type="match status" value="2"/>
</dbReference>
<comment type="function">
    <text evidence="6">Catalyzes the dephosphorylation of 2-6 carbon acid sugars in vitro.</text>
</comment>
<dbReference type="EMBL" id="JAGGLU010000011">
    <property type="protein sequence ID" value="MBP2058591.1"/>
    <property type="molecule type" value="Genomic_DNA"/>
</dbReference>
<dbReference type="SFLD" id="SFLDS00003">
    <property type="entry name" value="Haloacid_Dehalogenase"/>
    <property type="match status" value="1"/>
</dbReference>
<dbReference type="SFLD" id="SFLDG01139">
    <property type="entry name" value="C2.A:_Pyridoxal_Phosphate_Phos"/>
    <property type="match status" value="1"/>
</dbReference>
<keyword evidence="5 6" id="KW-0460">Magnesium</keyword>
<evidence type="ECO:0000256" key="2">
    <source>
        <dbReference type="ARBA" id="ARBA00006696"/>
    </source>
</evidence>
<keyword evidence="4 7" id="KW-0378">Hydrolase</keyword>
<accession>A0ABS4MGZ3</accession>
<comment type="cofactor">
    <cofactor evidence="1 6">
        <name>Mg(2+)</name>
        <dbReference type="ChEBI" id="CHEBI:18420"/>
    </cofactor>
</comment>
<name>A0ABS4MGZ3_9LACO</name>
<comment type="caution">
    <text evidence="7">The sequence shown here is derived from an EMBL/GenBank/DDBJ whole genome shotgun (WGS) entry which is preliminary data.</text>
</comment>
<dbReference type="InterPro" id="IPR006357">
    <property type="entry name" value="HAD-SF_hydro_IIA"/>
</dbReference>
<dbReference type="Pfam" id="PF13242">
    <property type="entry name" value="Hydrolase_like"/>
    <property type="match status" value="1"/>
</dbReference>
<dbReference type="NCBIfam" id="TIGR01457">
    <property type="entry name" value="HAD-SF-IIA-hyp2"/>
    <property type="match status" value="1"/>
</dbReference>
<evidence type="ECO:0000313" key="8">
    <source>
        <dbReference type="Proteomes" id="UP001519292"/>
    </source>
</evidence>
<dbReference type="GO" id="GO:0016787">
    <property type="term" value="F:hydrolase activity"/>
    <property type="evidence" value="ECO:0007669"/>
    <property type="project" value="UniProtKB-KW"/>
</dbReference>
<dbReference type="Proteomes" id="UP001519292">
    <property type="component" value="Unassembled WGS sequence"/>
</dbReference>
<dbReference type="InterPro" id="IPR036412">
    <property type="entry name" value="HAD-like_sf"/>
</dbReference>
<dbReference type="InterPro" id="IPR006354">
    <property type="entry name" value="HAD-SF_hydro_IIA_hyp1"/>
</dbReference>
<dbReference type="Pfam" id="PF13344">
    <property type="entry name" value="Hydrolase_6"/>
    <property type="match status" value="1"/>
</dbReference>
<comment type="similarity">
    <text evidence="2 6">Belongs to the HAD-like hydrolase superfamily. NagD family.</text>
</comment>
<dbReference type="EC" id="3.1.3.-" evidence="6"/>
<evidence type="ECO:0000256" key="6">
    <source>
        <dbReference type="PIRNR" id="PIRNR000915"/>
    </source>
</evidence>
<proteinExistence type="inferred from homology"/>
<organism evidence="7 8">
    <name type="scientific">Lactobacillus colini</name>
    <dbReference type="NCBI Taxonomy" id="1819254"/>
    <lineage>
        <taxon>Bacteria</taxon>
        <taxon>Bacillati</taxon>
        <taxon>Bacillota</taxon>
        <taxon>Bacilli</taxon>
        <taxon>Lactobacillales</taxon>
        <taxon>Lactobacillaceae</taxon>
        <taxon>Lactobacillus</taxon>
    </lineage>
</organism>
<evidence type="ECO:0000256" key="4">
    <source>
        <dbReference type="ARBA" id="ARBA00022801"/>
    </source>
</evidence>
<dbReference type="PIRSF" id="PIRSF000915">
    <property type="entry name" value="PGP-type_phosphatase"/>
    <property type="match status" value="1"/>
</dbReference>